<evidence type="ECO:0000313" key="1">
    <source>
        <dbReference type="Proteomes" id="UP001652660"/>
    </source>
</evidence>
<sequence length="479" mass="54777">MVINEGEKRGGLPFRPSEVLDFLNFMSVAGVSDAGFSGSRYTWCNNRSGAARIWKRLDRLLLSGRALELQHQVMVQHLVRDPSNHSPLLLSVVTRLDNKPMPFHFLNVWTTHHNLLGAIKDCWFQSISGARRIEHEVVDAEMKYDLDPTDHLRCELYHARAQLRRALAIEEGFWRQKAQVKWLLDGDRNSKYFHSLVAEKRRRAVIHRVRKTDGEWIEGEPQIGDIAVRFFQELFMANGNSTSNAIPEIIPKLVTNQDNSLLTEIPSLTKVKTTVFAMDEESAAGPDGFTGKFFTFAWEVLRHFGFNEIWIDMIWRLISNVWFSVLVNGAPQDFVKSSRGCPLYVGRRKKVYYADTCNAVAARILSWKNQILSVGGRVVLIKSVLSSMPIHLLAAASPPKGILMALEKLFTNFLWGSSDSEDKFHWMRWEDLSRPREEGVLVCGIERGQHPCLADEGHQRSHTWRRMVVVQRVGEDNIS</sequence>
<keyword evidence="1" id="KW-1185">Reference proteome</keyword>
<dbReference type="PANTHER" id="PTHR33116">
    <property type="entry name" value="REVERSE TRANSCRIPTASE ZINC-BINDING DOMAIN-CONTAINING PROTEIN-RELATED-RELATED"/>
    <property type="match status" value="1"/>
</dbReference>
<dbReference type="OrthoDB" id="1194564at2759"/>
<dbReference type="AlphaFoldDB" id="A0A6P6W1U9"/>
<dbReference type="RefSeq" id="XP_027109303.2">
    <property type="nucleotide sequence ID" value="XM_027253502.2"/>
</dbReference>
<protein>
    <submittedName>
        <fullName evidence="2">Uncharacterized protein</fullName>
    </submittedName>
</protein>
<organism evidence="1 2">
    <name type="scientific">Coffea arabica</name>
    <name type="common">Arabian coffee</name>
    <dbReference type="NCBI Taxonomy" id="13443"/>
    <lineage>
        <taxon>Eukaryota</taxon>
        <taxon>Viridiplantae</taxon>
        <taxon>Streptophyta</taxon>
        <taxon>Embryophyta</taxon>
        <taxon>Tracheophyta</taxon>
        <taxon>Spermatophyta</taxon>
        <taxon>Magnoliopsida</taxon>
        <taxon>eudicotyledons</taxon>
        <taxon>Gunneridae</taxon>
        <taxon>Pentapetalae</taxon>
        <taxon>asterids</taxon>
        <taxon>lamiids</taxon>
        <taxon>Gentianales</taxon>
        <taxon>Rubiaceae</taxon>
        <taxon>Ixoroideae</taxon>
        <taxon>Gardenieae complex</taxon>
        <taxon>Bertiereae - Coffeeae clade</taxon>
        <taxon>Coffeeae</taxon>
        <taxon>Coffea</taxon>
    </lineage>
</organism>
<evidence type="ECO:0000313" key="2">
    <source>
        <dbReference type="RefSeq" id="XP_027109303.2"/>
    </source>
</evidence>
<accession>A0A6P6W1U9</accession>
<proteinExistence type="predicted"/>
<dbReference type="PANTHER" id="PTHR33116:SF67">
    <property type="entry name" value="REVERSE TRANSCRIPTASE"/>
    <property type="match status" value="1"/>
</dbReference>
<gene>
    <name evidence="2" type="primary">LOC113729178</name>
</gene>
<reference evidence="2" key="2">
    <citation type="submission" date="2025-08" db="UniProtKB">
        <authorList>
            <consortium name="RefSeq"/>
        </authorList>
    </citation>
    <scope>IDENTIFICATION</scope>
    <source>
        <tissue evidence="2">Leaves</tissue>
    </source>
</reference>
<reference evidence="1" key="1">
    <citation type="journal article" date="2025" name="Foods">
        <title>Unveiling the Microbial Signatures of Arabica Coffee Cherries: Insights into Ripeness Specific Diversity, Functional Traits, and Implications for Quality and Safety.</title>
        <authorList>
            <consortium name="RefSeq"/>
            <person name="Tenea G.N."/>
            <person name="Cifuentes V."/>
            <person name="Reyes P."/>
            <person name="Cevallos-Vallejos M."/>
        </authorList>
    </citation>
    <scope>NUCLEOTIDE SEQUENCE [LARGE SCALE GENOMIC DNA]</scope>
</reference>
<dbReference type="Proteomes" id="UP001652660">
    <property type="component" value="Chromosome 2e"/>
</dbReference>
<dbReference type="InterPro" id="IPR036691">
    <property type="entry name" value="Endo/exonu/phosph_ase_sf"/>
</dbReference>
<dbReference type="SUPFAM" id="SSF56219">
    <property type="entry name" value="DNase I-like"/>
    <property type="match status" value="1"/>
</dbReference>
<dbReference type="GeneID" id="113729178"/>
<name>A0A6P6W1U9_COFAR</name>